<proteinExistence type="predicted"/>
<feature type="chain" id="PRO_5025403198" description="Secreted protein" evidence="1">
    <location>
        <begin position="17"/>
        <end position="144"/>
    </location>
</feature>
<evidence type="ECO:0008006" key="3">
    <source>
        <dbReference type="Google" id="ProtNLM"/>
    </source>
</evidence>
<reference evidence="2" key="1">
    <citation type="submission" date="2019-12" db="EMBL/GenBank/DDBJ databases">
        <title>An insight into the sialome of adult female Ixodes ricinus ticks feeding for 6 days.</title>
        <authorList>
            <person name="Perner J."/>
            <person name="Ribeiro J.M.C."/>
        </authorList>
    </citation>
    <scope>NUCLEOTIDE SEQUENCE</scope>
    <source>
        <strain evidence="2">Semi-engorged</strain>
        <tissue evidence="2">Salivary glands</tissue>
    </source>
</reference>
<evidence type="ECO:0000256" key="1">
    <source>
        <dbReference type="SAM" id="SignalP"/>
    </source>
</evidence>
<accession>A0A6B0UUN5</accession>
<feature type="signal peptide" evidence="1">
    <location>
        <begin position="1"/>
        <end position="16"/>
    </location>
</feature>
<evidence type="ECO:0000313" key="2">
    <source>
        <dbReference type="EMBL" id="MXU93355.1"/>
    </source>
</evidence>
<keyword evidence="1" id="KW-0732">Signal</keyword>
<organism evidence="2">
    <name type="scientific">Ixodes ricinus</name>
    <name type="common">Common tick</name>
    <name type="synonym">Acarus ricinus</name>
    <dbReference type="NCBI Taxonomy" id="34613"/>
    <lineage>
        <taxon>Eukaryota</taxon>
        <taxon>Metazoa</taxon>
        <taxon>Ecdysozoa</taxon>
        <taxon>Arthropoda</taxon>
        <taxon>Chelicerata</taxon>
        <taxon>Arachnida</taxon>
        <taxon>Acari</taxon>
        <taxon>Parasitiformes</taxon>
        <taxon>Ixodida</taxon>
        <taxon>Ixodoidea</taxon>
        <taxon>Ixodidae</taxon>
        <taxon>Ixodinae</taxon>
        <taxon>Ixodes</taxon>
    </lineage>
</organism>
<sequence>MLVVCLACKTPRFGFAWLVLCAFLLRKVRKEVEILVAFKMQVDIDDNGSSACPVLPLMSRCRFQCAPFPNQPLTGGDRATCITKTARVMNNASVKCLCRISNLQTRDLQVTLGQPTQFYMVRLSGTRPAATTKRVVGSTTASLC</sequence>
<name>A0A6B0UUN5_IXORI</name>
<dbReference type="EMBL" id="GIFC01011272">
    <property type="protein sequence ID" value="MXU93355.1"/>
    <property type="molecule type" value="Transcribed_RNA"/>
</dbReference>
<dbReference type="AlphaFoldDB" id="A0A6B0UUN5"/>
<protein>
    <recommendedName>
        <fullName evidence="3">Secreted protein</fullName>
    </recommendedName>
</protein>